<comment type="caution">
    <text evidence="3">The sequence shown here is derived from an EMBL/GenBank/DDBJ whole genome shotgun (WGS) entry which is preliminary data.</text>
</comment>
<evidence type="ECO:0000313" key="4">
    <source>
        <dbReference type="Proteomes" id="UP000177328"/>
    </source>
</evidence>
<dbReference type="InterPro" id="IPR043712">
    <property type="entry name" value="DUF5652"/>
</dbReference>
<evidence type="ECO:0000313" key="3">
    <source>
        <dbReference type="EMBL" id="OGE41538.1"/>
    </source>
</evidence>
<evidence type="ECO:0000259" key="2">
    <source>
        <dbReference type="Pfam" id="PF18893"/>
    </source>
</evidence>
<dbReference type="Pfam" id="PF18893">
    <property type="entry name" value="DUF5652"/>
    <property type="match status" value="1"/>
</dbReference>
<feature type="transmembrane region" description="Helical" evidence="1">
    <location>
        <begin position="40"/>
        <end position="61"/>
    </location>
</feature>
<feature type="domain" description="DUF5652" evidence="2">
    <location>
        <begin position="12"/>
        <end position="65"/>
    </location>
</feature>
<organism evidence="3 4">
    <name type="scientific">Candidatus Daviesbacteria bacterium RIFCSPHIGHO2_02_FULL_43_12</name>
    <dbReference type="NCBI Taxonomy" id="1797776"/>
    <lineage>
        <taxon>Bacteria</taxon>
        <taxon>Candidatus Daviesiibacteriota</taxon>
    </lineage>
</organism>
<proteinExistence type="predicted"/>
<evidence type="ECO:0000256" key="1">
    <source>
        <dbReference type="SAM" id="Phobius"/>
    </source>
</evidence>
<keyword evidence="1" id="KW-1133">Transmembrane helix</keyword>
<feature type="transmembrane region" description="Helical" evidence="1">
    <location>
        <begin position="12"/>
        <end position="34"/>
    </location>
</feature>
<dbReference type="EMBL" id="MFDD01000001">
    <property type="protein sequence ID" value="OGE41538.1"/>
    <property type="molecule type" value="Genomic_DNA"/>
</dbReference>
<name>A0A1F5KKT7_9BACT</name>
<keyword evidence="1" id="KW-0812">Transmembrane</keyword>
<dbReference type="Proteomes" id="UP000177328">
    <property type="component" value="Unassembled WGS sequence"/>
</dbReference>
<sequence>MIFVLEQQLGNPLLIASILLWSLPWKGLALWRAAQRKHKIWFIIILVINTFGLLEIIYYFFLSKRDWNLKMFTRKKS</sequence>
<dbReference type="AlphaFoldDB" id="A0A1F5KKT7"/>
<accession>A0A1F5KKT7</accession>
<reference evidence="3 4" key="1">
    <citation type="journal article" date="2016" name="Nat. Commun.">
        <title>Thousands of microbial genomes shed light on interconnected biogeochemical processes in an aquifer system.</title>
        <authorList>
            <person name="Anantharaman K."/>
            <person name="Brown C.T."/>
            <person name="Hug L.A."/>
            <person name="Sharon I."/>
            <person name="Castelle C.J."/>
            <person name="Probst A.J."/>
            <person name="Thomas B.C."/>
            <person name="Singh A."/>
            <person name="Wilkins M.J."/>
            <person name="Karaoz U."/>
            <person name="Brodie E.L."/>
            <person name="Williams K.H."/>
            <person name="Hubbard S.S."/>
            <person name="Banfield J.F."/>
        </authorList>
    </citation>
    <scope>NUCLEOTIDE SEQUENCE [LARGE SCALE GENOMIC DNA]</scope>
</reference>
<gene>
    <name evidence="3" type="ORF">A3D25_00775</name>
</gene>
<protein>
    <recommendedName>
        <fullName evidence="2">DUF5652 domain-containing protein</fullName>
    </recommendedName>
</protein>
<keyword evidence="1" id="KW-0472">Membrane</keyword>